<sequence>MLSALFRKNRATTTDAPEGLPVLDAEDATDTTDTTDAAAWAAGRRGELRELVAERGAVTVRGLGLRTPADVESVLRQVAGHPLAEHEAFAARDRHADGVYSSSAWPPSQPMCMHHELSYALECPGLMLFACLEPPVEGGATALADATAVLRALPADLVDRFAREGWLLTRAYNEGIGATLAQSFGTDDRGEVEAYCRAHAIDWSWQPDGSLRTWQHRHAVVRHPVSGRPCWFNQIAFLNEWTMASEVREFLIDEYGPDGLPFNTRYGNGDPVPPDVVEQINKTYETHTVRRAWLRGDLMLVDNIRTAHSREAYQGPRNVVVAMADPVRPGLPGPRVGSEAA</sequence>
<evidence type="ECO:0000313" key="8">
    <source>
        <dbReference type="Proteomes" id="UP001341259"/>
    </source>
</evidence>
<dbReference type="RefSeq" id="WP_328338773.1">
    <property type="nucleotide sequence ID" value="NZ_CP107906.1"/>
</dbReference>
<dbReference type="InterPro" id="IPR042098">
    <property type="entry name" value="TauD-like_sf"/>
</dbReference>
<dbReference type="SUPFAM" id="SSF51197">
    <property type="entry name" value="Clavaminate synthase-like"/>
    <property type="match status" value="1"/>
</dbReference>
<gene>
    <name evidence="7" type="ORF">OHB29_15460</name>
</gene>
<feature type="domain" description="TauD/TfdA-like" evidence="6">
    <location>
        <begin position="31"/>
        <end position="322"/>
    </location>
</feature>
<dbReference type="InterPro" id="IPR003819">
    <property type="entry name" value="TauD/TfdA-like"/>
</dbReference>
<keyword evidence="3" id="KW-0408">Iron</keyword>
<evidence type="ECO:0000313" key="7">
    <source>
        <dbReference type="EMBL" id="WUG94336.1"/>
    </source>
</evidence>
<protein>
    <submittedName>
        <fullName evidence="7">TauD/TfdA family dioxygenase</fullName>
    </submittedName>
</protein>
<dbReference type="PANTHER" id="PTHR10696">
    <property type="entry name" value="GAMMA-BUTYROBETAINE HYDROXYLASE-RELATED"/>
    <property type="match status" value="1"/>
</dbReference>
<evidence type="ECO:0000256" key="2">
    <source>
        <dbReference type="ARBA" id="ARBA00023002"/>
    </source>
</evidence>
<evidence type="ECO:0000256" key="3">
    <source>
        <dbReference type="ARBA" id="ARBA00023004"/>
    </source>
</evidence>
<proteinExistence type="predicted"/>
<dbReference type="GO" id="GO:0051213">
    <property type="term" value="F:dioxygenase activity"/>
    <property type="evidence" value="ECO:0007669"/>
    <property type="project" value="UniProtKB-KW"/>
</dbReference>
<evidence type="ECO:0000256" key="4">
    <source>
        <dbReference type="ARBA" id="ARBA00023194"/>
    </source>
</evidence>
<organism evidence="7 8">
    <name type="scientific">Streptomyces violaceus</name>
    <name type="common">Streptomyces venezuelae</name>
    <dbReference type="NCBI Taxonomy" id="1936"/>
    <lineage>
        <taxon>Bacteria</taxon>
        <taxon>Bacillati</taxon>
        <taxon>Actinomycetota</taxon>
        <taxon>Actinomycetes</taxon>
        <taxon>Kitasatosporales</taxon>
        <taxon>Streptomycetaceae</taxon>
        <taxon>Streptomyces</taxon>
    </lineage>
</organism>
<evidence type="ECO:0000259" key="6">
    <source>
        <dbReference type="Pfam" id="PF02668"/>
    </source>
</evidence>
<name>A0ABZ1NS71_STRVL</name>
<feature type="region of interest" description="Disordered" evidence="5">
    <location>
        <begin position="1"/>
        <end position="33"/>
    </location>
</feature>
<comment type="cofactor">
    <cofactor evidence="1">
        <name>Fe(2+)</name>
        <dbReference type="ChEBI" id="CHEBI:29033"/>
    </cofactor>
</comment>
<dbReference type="Pfam" id="PF02668">
    <property type="entry name" value="TauD"/>
    <property type="match status" value="1"/>
</dbReference>
<reference evidence="7 8" key="1">
    <citation type="submission" date="2022-10" db="EMBL/GenBank/DDBJ databases">
        <title>The complete genomes of actinobacterial strains from the NBC collection.</title>
        <authorList>
            <person name="Joergensen T.S."/>
            <person name="Alvarez Arevalo M."/>
            <person name="Sterndorff E.B."/>
            <person name="Faurdal D."/>
            <person name="Vuksanovic O."/>
            <person name="Mourched A.-S."/>
            <person name="Charusanti P."/>
            <person name="Shaw S."/>
            <person name="Blin K."/>
            <person name="Weber T."/>
        </authorList>
    </citation>
    <scope>NUCLEOTIDE SEQUENCE [LARGE SCALE GENOMIC DNA]</scope>
    <source>
        <strain evidence="7 8">NBC_00456</strain>
    </source>
</reference>
<keyword evidence="4" id="KW-0045">Antibiotic biosynthesis</keyword>
<keyword evidence="8" id="KW-1185">Reference proteome</keyword>
<accession>A0ABZ1NS71</accession>
<keyword evidence="2" id="KW-0560">Oxidoreductase</keyword>
<evidence type="ECO:0000256" key="5">
    <source>
        <dbReference type="SAM" id="MobiDB-lite"/>
    </source>
</evidence>
<dbReference type="Gene3D" id="3.60.130.10">
    <property type="entry name" value="Clavaminate synthase-like"/>
    <property type="match status" value="1"/>
</dbReference>
<evidence type="ECO:0000256" key="1">
    <source>
        <dbReference type="ARBA" id="ARBA00001954"/>
    </source>
</evidence>
<keyword evidence="7" id="KW-0223">Dioxygenase</keyword>
<dbReference type="PANTHER" id="PTHR10696:SF56">
    <property type="entry name" value="TAUD_TFDA-LIKE DOMAIN-CONTAINING PROTEIN"/>
    <property type="match status" value="1"/>
</dbReference>
<dbReference type="InterPro" id="IPR050411">
    <property type="entry name" value="AlphaKG_dependent_hydroxylases"/>
</dbReference>
<dbReference type="Proteomes" id="UP001341259">
    <property type="component" value="Chromosome"/>
</dbReference>
<dbReference type="EMBL" id="CP107906">
    <property type="protein sequence ID" value="WUG94336.1"/>
    <property type="molecule type" value="Genomic_DNA"/>
</dbReference>